<name>A0A132BQW5_9RHOB</name>
<dbReference type="PATRIC" id="fig|1768241.3.peg.4534"/>
<dbReference type="EMBL" id="LPUY01000135">
    <property type="protein sequence ID" value="KUP90795.1"/>
    <property type="molecule type" value="Genomic_DNA"/>
</dbReference>
<evidence type="ECO:0000313" key="4">
    <source>
        <dbReference type="EMBL" id="KUP90795.1"/>
    </source>
</evidence>
<evidence type="ECO:0000256" key="1">
    <source>
        <dbReference type="ARBA" id="ARBA00010211"/>
    </source>
</evidence>
<dbReference type="SUPFAM" id="SSF56529">
    <property type="entry name" value="FAH"/>
    <property type="match status" value="1"/>
</dbReference>
<reference evidence="4 5" key="1">
    <citation type="submission" date="2015-12" db="EMBL/GenBank/DDBJ databases">
        <title>Genome sequence of the marine Rhodobacteraceae strain O3.65, Candidatus Tritonibacter horizontis.</title>
        <authorList>
            <person name="Poehlein A."/>
            <person name="Giebel H.A."/>
            <person name="Voget S."/>
            <person name="Brinkhoff T."/>
        </authorList>
    </citation>
    <scope>NUCLEOTIDE SEQUENCE [LARGE SCALE GENOMIC DNA]</scope>
    <source>
        <strain evidence="4 5">O3.65</strain>
    </source>
</reference>
<evidence type="ECO:0000256" key="2">
    <source>
        <dbReference type="ARBA" id="ARBA00022723"/>
    </source>
</evidence>
<dbReference type="PANTHER" id="PTHR42796:SF4">
    <property type="entry name" value="FUMARYLACETOACETATE HYDROLASE DOMAIN-CONTAINING PROTEIN 2A"/>
    <property type="match status" value="1"/>
</dbReference>
<feature type="domain" description="Fumarylacetoacetase-like C-terminal" evidence="3">
    <location>
        <begin position="72"/>
        <end position="275"/>
    </location>
</feature>
<dbReference type="Gene3D" id="3.90.850.10">
    <property type="entry name" value="Fumarylacetoacetase-like, C-terminal domain"/>
    <property type="match status" value="1"/>
</dbReference>
<dbReference type="EC" id="4.3.2.3" evidence="4"/>
<dbReference type="RefSeq" id="WP_068248700.1">
    <property type="nucleotide sequence ID" value="NZ_LPUY01000135.1"/>
</dbReference>
<dbReference type="GO" id="GO:0046872">
    <property type="term" value="F:metal ion binding"/>
    <property type="evidence" value="ECO:0007669"/>
    <property type="project" value="UniProtKB-KW"/>
</dbReference>
<organism evidence="4 5">
    <name type="scientific">Tritonibacter horizontis</name>
    <dbReference type="NCBI Taxonomy" id="1768241"/>
    <lineage>
        <taxon>Bacteria</taxon>
        <taxon>Pseudomonadati</taxon>
        <taxon>Pseudomonadota</taxon>
        <taxon>Alphaproteobacteria</taxon>
        <taxon>Rhodobacterales</taxon>
        <taxon>Paracoccaceae</taxon>
        <taxon>Tritonibacter</taxon>
    </lineage>
</organism>
<evidence type="ECO:0000259" key="3">
    <source>
        <dbReference type="Pfam" id="PF01557"/>
    </source>
</evidence>
<dbReference type="Proteomes" id="UP000068382">
    <property type="component" value="Unassembled WGS sequence"/>
</dbReference>
<comment type="similarity">
    <text evidence="1">Belongs to the FAH family.</text>
</comment>
<dbReference type="OrthoDB" id="5197601at2"/>
<dbReference type="FunFam" id="3.90.850.10:FF:000002">
    <property type="entry name" value="2-hydroxyhepta-2,4-diene-1,7-dioate isomerase"/>
    <property type="match status" value="1"/>
</dbReference>
<dbReference type="GO" id="GO:0016853">
    <property type="term" value="F:isomerase activity"/>
    <property type="evidence" value="ECO:0007669"/>
    <property type="project" value="UniProtKB-ARBA"/>
</dbReference>
<gene>
    <name evidence="4" type="ORF">TRIHO_43400</name>
</gene>
<dbReference type="InterPro" id="IPR051121">
    <property type="entry name" value="FAH"/>
</dbReference>
<dbReference type="InterPro" id="IPR036663">
    <property type="entry name" value="Fumarylacetoacetase_C_sf"/>
</dbReference>
<dbReference type="GO" id="GO:0050385">
    <property type="term" value="F:ureidoglycolate lyase activity"/>
    <property type="evidence" value="ECO:0007669"/>
    <property type="project" value="UniProtKB-EC"/>
</dbReference>
<keyword evidence="2" id="KW-0479">Metal-binding</keyword>
<dbReference type="InterPro" id="IPR011234">
    <property type="entry name" value="Fumarylacetoacetase-like_C"/>
</dbReference>
<dbReference type="GO" id="GO:0019752">
    <property type="term" value="P:carboxylic acid metabolic process"/>
    <property type="evidence" value="ECO:0007669"/>
    <property type="project" value="UniProtKB-ARBA"/>
</dbReference>
<dbReference type="Pfam" id="PF01557">
    <property type="entry name" value="FAA_hydrolase"/>
    <property type="match status" value="1"/>
</dbReference>
<comment type="caution">
    <text evidence="4">The sequence shown here is derived from an EMBL/GenBank/DDBJ whole genome shotgun (WGS) entry which is preliminary data.</text>
</comment>
<dbReference type="AlphaFoldDB" id="A0A132BQW5"/>
<keyword evidence="4" id="KW-0456">Lyase</keyword>
<keyword evidence="5" id="KW-1185">Reference proteome</keyword>
<accession>A0A132BQW5</accession>
<proteinExistence type="inferred from homology"/>
<protein>
    <submittedName>
        <fullName evidence="4">Ureidoglycolate lyase</fullName>
        <ecNumber evidence="4">4.3.2.3</ecNumber>
    </submittedName>
</protein>
<evidence type="ECO:0000313" key="5">
    <source>
        <dbReference type="Proteomes" id="UP000068382"/>
    </source>
</evidence>
<dbReference type="PANTHER" id="PTHR42796">
    <property type="entry name" value="FUMARYLACETOACETATE HYDROLASE DOMAIN-CONTAINING PROTEIN 2A-RELATED"/>
    <property type="match status" value="1"/>
</dbReference>
<sequence length="283" mass="30467">MKLVRYGQVGEERPGLIDADGTLRDLSDQVSDIDGSTLAPATLQRLAALDPSDLPRVPGTPRFGPCVGKVGKLVCIGLNYSDHAAESGLEVPSEPIVFLKATSAITGPNDEVELPLGAEKVDWEVELAFVIGTRAKNVSKEDALSHVAGYMILNDVSERAWQAERQGQWTKGKSHDSFAPMGPWLVTADEIADPHDLNMQLDVDGVRRQTGSTRTLIFGIDHLVSYLSGFMTLEPGDVVTTGTPPGVGLGLRPQVFLKEGQVMRLEIDGLGVQQQKCVRRAAS</sequence>